<gene>
    <name evidence="2" type="ORF">P7K49_008855</name>
</gene>
<comment type="caution">
    <text evidence="2">The sequence shown here is derived from an EMBL/GenBank/DDBJ whole genome shotgun (WGS) entry which is preliminary data.</text>
</comment>
<feature type="non-terminal residue" evidence="2">
    <location>
        <position position="111"/>
    </location>
</feature>
<name>A0ABQ9VYY6_SAGOE</name>
<sequence length="111" mass="11893">MAQGYGCWCHPEPPAVPVPAPPRQGPLSQCSHGQQSHTGASTAQPGWAGSEHSFTHDWGLCQGAGITTPILQNKARSSGTVILHKVQMLLLQKGLWHYEDEVTQGLWGNGT</sequence>
<feature type="region of interest" description="Disordered" evidence="1">
    <location>
        <begin position="13"/>
        <end position="51"/>
    </location>
</feature>
<feature type="compositionally biased region" description="Polar residues" evidence="1">
    <location>
        <begin position="26"/>
        <end position="44"/>
    </location>
</feature>
<dbReference type="Proteomes" id="UP001266305">
    <property type="component" value="Unassembled WGS sequence"/>
</dbReference>
<reference evidence="2 3" key="1">
    <citation type="submission" date="2023-05" db="EMBL/GenBank/DDBJ databases">
        <title>B98-5 Cell Line De Novo Hybrid Assembly: An Optical Mapping Approach.</title>
        <authorList>
            <person name="Kananen K."/>
            <person name="Auerbach J.A."/>
            <person name="Kautto E."/>
            <person name="Blachly J.S."/>
        </authorList>
    </citation>
    <scope>NUCLEOTIDE SEQUENCE [LARGE SCALE GENOMIC DNA]</scope>
    <source>
        <strain evidence="2">B95-8</strain>
        <tissue evidence="2">Cell line</tissue>
    </source>
</reference>
<keyword evidence="3" id="KW-1185">Reference proteome</keyword>
<proteinExistence type="predicted"/>
<evidence type="ECO:0000313" key="2">
    <source>
        <dbReference type="EMBL" id="KAK2114589.1"/>
    </source>
</evidence>
<protein>
    <submittedName>
        <fullName evidence="2">Uncharacterized protein</fullName>
    </submittedName>
</protein>
<evidence type="ECO:0000313" key="3">
    <source>
        <dbReference type="Proteomes" id="UP001266305"/>
    </source>
</evidence>
<evidence type="ECO:0000256" key="1">
    <source>
        <dbReference type="SAM" id="MobiDB-lite"/>
    </source>
</evidence>
<feature type="compositionally biased region" description="Pro residues" evidence="1">
    <location>
        <begin position="13"/>
        <end position="24"/>
    </location>
</feature>
<dbReference type="EMBL" id="JASSZA010000004">
    <property type="protein sequence ID" value="KAK2114589.1"/>
    <property type="molecule type" value="Genomic_DNA"/>
</dbReference>
<accession>A0ABQ9VYY6</accession>
<organism evidence="2 3">
    <name type="scientific">Saguinus oedipus</name>
    <name type="common">Cotton-top tamarin</name>
    <name type="synonym">Oedipomidas oedipus</name>
    <dbReference type="NCBI Taxonomy" id="9490"/>
    <lineage>
        <taxon>Eukaryota</taxon>
        <taxon>Metazoa</taxon>
        <taxon>Chordata</taxon>
        <taxon>Craniata</taxon>
        <taxon>Vertebrata</taxon>
        <taxon>Euteleostomi</taxon>
        <taxon>Mammalia</taxon>
        <taxon>Eutheria</taxon>
        <taxon>Euarchontoglires</taxon>
        <taxon>Primates</taxon>
        <taxon>Haplorrhini</taxon>
        <taxon>Platyrrhini</taxon>
        <taxon>Cebidae</taxon>
        <taxon>Callitrichinae</taxon>
        <taxon>Saguinus</taxon>
    </lineage>
</organism>